<dbReference type="Gene3D" id="3.40.50.720">
    <property type="entry name" value="NAD(P)-binding Rossmann-like Domain"/>
    <property type="match status" value="2"/>
</dbReference>
<protein>
    <submittedName>
        <fullName evidence="7">Uncharacterized protein</fullName>
    </submittedName>
</protein>
<dbReference type="InterPro" id="IPR006140">
    <property type="entry name" value="D-isomer_DH_NAD-bd"/>
</dbReference>
<evidence type="ECO:0000256" key="2">
    <source>
        <dbReference type="ARBA" id="ARBA00023002"/>
    </source>
</evidence>
<keyword evidence="3" id="KW-0520">NAD</keyword>
<dbReference type="AlphaFoldDB" id="A0A1B2EVN5"/>
<dbReference type="OrthoDB" id="9793626at2"/>
<evidence type="ECO:0000256" key="1">
    <source>
        <dbReference type="ARBA" id="ARBA00005854"/>
    </source>
</evidence>
<gene>
    <name evidence="7" type="ORF">BB934_37900</name>
</gene>
<evidence type="ECO:0000259" key="5">
    <source>
        <dbReference type="Pfam" id="PF00389"/>
    </source>
</evidence>
<evidence type="ECO:0000256" key="4">
    <source>
        <dbReference type="RuleBase" id="RU003719"/>
    </source>
</evidence>
<dbReference type="SUPFAM" id="SSF51735">
    <property type="entry name" value="NAD(P)-binding Rossmann-fold domains"/>
    <property type="match status" value="1"/>
</dbReference>
<feature type="domain" description="D-isomer specific 2-hydroxyacid dehydrogenase catalytic" evidence="5">
    <location>
        <begin position="41"/>
        <end position="314"/>
    </location>
</feature>
<dbReference type="InterPro" id="IPR006139">
    <property type="entry name" value="D-isomer_2_OHA_DH_cat_dom"/>
</dbReference>
<dbReference type="PANTHER" id="PTHR42789:SF1">
    <property type="entry name" value="D-ISOMER SPECIFIC 2-HYDROXYACID DEHYDROGENASE FAMILY PROTEIN (AFU_ORTHOLOGUE AFUA_6G10090)"/>
    <property type="match status" value="1"/>
</dbReference>
<dbReference type="EMBL" id="CP016619">
    <property type="protein sequence ID" value="ANY84038.1"/>
    <property type="molecule type" value="Genomic_DNA"/>
</dbReference>
<accession>A0A1B2EVN5</accession>
<evidence type="ECO:0000259" key="6">
    <source>
        <dbReference type="Pfam" id="PF02826"/>
    </source>
</evidence>
<reference evidence="7" key="1">
    <citation type="submission" date="2016-07" db="EMBL/GenBank/DDBJ databases">
        <title>Microvirga ossetica sp. nov. a new species of rhizobia isolated from root nodules of the legume species Vicia alpestris Steven originated from North Ossetia region in the Caucasus.</title>
        <authorList>
            <person name="Safronova V.I."/>
            <person name="Kuznetsova I.G."/>
            <person name="Sazanova A.L."/>
            <person name="Belimov A."/>
            <person name="Andronov E."/>
            <person name="Osledkin Y.S."/>
            <person name="Onishchuk O.P."/>
            <person name="Kurchak O.N."/>
            <person name="Shaposhnikov A.I."/>
            <person name="Willems A."/>
            <person name="Tikhonovich I.A."/>
        </authorList>
    </citation>
    <scope>NUCLEOTIDE SEQUENCE [LARGE SCALE GENOMIC DNA]</scope>
    <source>
        <strain evidence="7">V5/3M</strain>
        <plasmid evidence="7">unnamed2</plasmid>
    </source>
</reference>
<keyword evidence="7" id="KW-0614">Plasmid</keyword>
<dbReference type="KEGG" id="moc:BB934_37900"/>
<dbReference type="RefSeq" id="WP_099514968.1">
    <property type="nucleotide sequence ID" value="NZ_CP016619.1"/>
</dbReference>
<geneLocation type="plasmid" evidence="7">
    <name>unnamed2</name>
</geneLocation>
<dbReference type="InterPro" id="IPR036291">
    <property type="entry name" value="NAD(P)-bd_dom_sf"/>
</dbReference>
<dbReference type="GO" id="GO:0051287">
    <property type="term" value="F:NAD binding"/>
    <property type="evidence" value="ECO:0007669"/>
    <property type="project" value="InterPro"/>
</dbReference>
<dbReference type="GO" id="GO:0016616">
    <property type="term" value="F:oxidoreductase activity, acting on the CH-OH group of donors, NAD or NADP as acceptor"/>
    <property type="evidence" value="ECO:0007669"/>
    <property type="project" value="InterPro"/>
</dbReference>
<dbReference type="InterPro" id="IPR050857">
    <property type="entry name" value="D-2-hydroxyacid_DH"/>
</dbReference>
<dbReference type="Pfam" id="PF00389">
    <property type="entry name" value="2-Hacid_dh"/>
    <property type="match status" value="1"/>
</dbReference>
<organism evidence="7">
    <name type="scientific">Microvirga ossetica</name>
    <dbReference type="NCBI Taxonomy" id="1882682"/>
    <lineage>
        <taxon>Bacteria</taxon>
        <taxon>Pseudomonadati</taxon>
        <taxon>Pseudomonadota</taxon>
        <taxon>Alphaproteobacteria</taxon>
        <taxon>Hyphomicrobiales</taxon>
        <taxon>Methylobacteriaceae</taxon>
        <taxon>Microvirga</taxon>
    </lineage>
</organism>
<evidence type="ECO:0000256" key="3">
    <source>
        <dbReference type="ARBA" id="ARBA00023027"/>
    </source>
</evidence>
<name>A0A1B2EVN5_9HYPH</name>
<keyword evidence="2 4" id="KW-0560">Oxidoreductase</keyword>
<evidence type="ECO:0000313" key="7">
    <source>
        <dbReference type="EMBL" id="ANY84038.1"/>
    </source>
</evidence>
<feature type="domain" description="D-isomer specific 2-hydroxyacid dehydrogenase NAD-binding" evidence="6">
    <location>
        <begin position="117"/>
        <end position="289"/>
    </location>
</feature>
<dbReference type="Pfam" id="PF02826">
    <property type="entry name" value="2-Hacid_dh_C"/>
    <property type="match status" value="1"/>
</dbReference>
<dbReference type="SUPFAM" id="SSF52283">
    <property type="entry name" value="Formate/glycerate dehydrogenase catalytic domain-like"/>
    <property type="match status" value="1"/>
</dbReference>
<proteinExistence type="inferred from homology"/>
<sequence length="321" mass="34642">MQRTGNGDPLHIGFMVKWQPHDRAVVEQTCPPTMICHFLDEDLSKNTETLRLVDVLVVGTQAVSSSLITAAPRLGLIQRWGTGFDNIDLVYAKRRGITVAELPGFNARSVSEFIICAILALFRHLPEVTAAWADGRWLGGDLRAPAQRLEGKTVGLLGFGAIGQDVARLLAGFSVRIIYHDCADVDHESPKVRSVTKEELLRASDVICVQLPLTEATRGAITEAEIALMKPSATVISVSRAGVVDEGAVRAAVRAKRLFAASFDNFEVEPLPRDAIRSEPRILATPHMAGATVEGFEALVRACFESIALAHEGAIASTQTG</sequence>
<comment type="similarity">
    <text evidence="1 4">Belongs to the D-isomer specific 2-hydroxyacid dehydrogenase family.</text>
</comment>
<dbReference type="PANTHER" id="PTHR42789">
    <property type="entry name" value="D-ISOMER SPECIFIC 2-HYDROXYACID DEHYDROGENASE FAMILY PROTEIN (AFU_ORTHOLOGUE AFUA_6G10090)"/>
    <property type="match status" value="1"/>
</dbReference>